<keyword evidence="3" id="KW-1185">Reference proteome</keyword>
<evidence type="ECO:0000313" key="3">
    <source>
        <dbReference type="Proteomes" id="UP000184185"/>
    </source>
</evidence>
<dbReference type="OrthoDB" id="361440at2"/>
<dbReference type="AlphaFoldDB" id="A0A1M6B7K6"/>
<reference evidence="2 3" key="1">
    <citation type="submission" date="2016-11" db="EMBL/GenBank/DDBJ databases">
        <authorList>
            <person name="Jaros S."/>
            <person name="Januszkiewicz K."/>
            <person name="Wedrychowicz H."/>
        </authorList>
    </citation>
    <scope>NUCLEOTIDE SEQUENCE [LARGE SCALE GENOMIC DNA]</scope>
    <source>
        <strain evidence="2 3">DSM 14809</strain>
    </source>
</reference>
<evidence type="ECO:0000256" key="1">
    <source>
        <dbReference type="ARBA" id="ARBA00022649"/>
    </source>
</evidence>
<accession>A0A1M6B7K6</accession>
<protein>
    <submittedName>
        <fullName evidence="2">Toxin ParE1/3/4</fullName>
    </submittedName>
</protein>
<dbReference type="EMBL" id="FQYQ01000002">
    <property type="protein sequence ID" value="SHI44463.1"/>
    <property type="molecule type" value="Genomic_DNA"/>
</dbReference>
<keyword evidence="1" id="KW-1277">Toxin-antitoxin system</keyword>
<evidence type="ECO:0000313" key="2">
    <source>
        <dbReference type="EMBL" id="SHI44463.1"/>
    </source>
</evidence>
<proteinExistence type="predicted"/>
<dbReference type="Proteomes" id="UP000184185">
    <property type="component" value="Unassembled WGS sequence"/>
</dbReference>
<dbReference type="Gene3D" id="3.30.2310.20">
    <property type="entry name" value="RelE-like"/>
    <property type="match status" value="1"/>
</dbReference>
<dbReference type="InterPro" id="IPR035093">
    <property type="entry name" value="RelE/ParE_toxin_dom_sf"/>
</dbReference>
<dbReference type="Pfam" id="PF05016">
    <property type="entry name" value="ParE_toxin"/>
    <property type="match status" value="1"/>
</dbReference>
<dbReference type="RefSeq" id="WP_072911806.1">
    <property type="nucleotide sequence ID" value="NZ_FQYQ01000002.1"/>
</dbReference>
<gene>
    <name evidence="2" type="ORF">SAMN02745725_00354</name>
</gene>
<dbReference type="InterPro" id="IPR007712">
    <property type="entry name" value="RelE/ParE_toxin"/>
</dbReference>
<organism evidence="2 3">
    <name type="scientific">Pseudobutyrivibrio xylanivorans DSM 14809</name>
    <dbReference type="NCBI Taxonomy" id="1123012"/>
    <lineage>
        <taxon>Bacteria</taxon>
        <taxon>Bacillati</taxon>
        <taxon>Bacillota</taxon>
        <taxon>Clostridia</taxon>
        <taxon>Lachnospirales</taxon>
        <taxon>Lachnospiraceae</taxon>
        <taxon>Pseudobutyrivibrio</taxon>
    </lineage>
</organism>
<sequence>MTYKVEILPTAWNDLKSIEDYYALEFDVATAIKVSDSILDKIEKLETFPDIGNDTPDPWLNKRGYRMLICEKHVAIFKRIDISIFIYHIFDTRQDYPKLFKKQFKTD</sequence>
<name>A0A1M6B7K6_PSEXY</name>